<evidence type="ECO:0000313" key="1">
    <source>
        <dbReference type="EMBL" id="PLW06618.1"/>
    </source>
</evidence>
<sequence>MTGIMMQGGKGSTPEQVPALQQELSSITPEIAELTGSREQMMNCLVKLMAANMNPAFCYLVMIKEGGHLLPNLVKPVPNLTRGVKTPTGDMPLWGPAPADLVKFKPVQAIKQRVGEGTGTRLSSEVLPYFVVLLPIADRSRKLLQLFTMAHVNQNSLGAAELASSYGFIINRLCMPDHEPALLFVAIFTSMISSANDKGELVSSTTCLRNWSIEILCLIVFRQWKQLTGPSLPGLHGLLICPRDLPALVRIRQHLGKSHKPLPAESRVQTHMMPPQLLQLLVFALLCCTFLLTGPPDDITITIFDPHQTTASCAGGPAGSQGAAYFRLSRHQLLRFQLPMLTKHGKIADKDFCPPTSPR</sequence>
<evidence type="ECO:0000313" key="2">
    <source>
        <dbReference type="Proteomes" id="UP000235392"/>
    </source>
</evidence>
<dbReference type="Proteomes" id="UP000235392">
    <property type="component" value="Unassembled WGS sequence"/>
</dbReference>
<proteinExistence type="predicted"/>
<name>A0A2N5S043_9BASI</name>
<dbReference type="EMBL" id="PGCI01001202">
    <property type="protein sequence ID" value="PLW06618.1"/>
    <property type="molecule type" value="Genomic_DNA"/>
</dbReference>
<accession>A0A2N5S043</accession>
<organism evidence="1 2">
    <name type="scientific">Puccinia coronata f. sp. avenae</name>
    <dbReference type="NCBI Taxonomy" id="200324"/>
    <lineage>
        <taxon>Eukaryota</taxon>
        <taxon>Fungi</taxon>
        <taxon>Dikarya</taxon>
        <taxon>Basidiomycota</taxon>
        <taxon>Pucciniomycotina</taxon>
        <taxon>Pucciniomycetes</taxon>
        <taxon>Pucciniales</taxon>
        <taxon>Pucciniaceae</taxon>
        <taxon>Puccinia</taxon>
    </lineage>
</organism>
<gene>
    <name evidence="1" type="ORF">PCASD_20043</name>
</gene>
<comment type="caution">
    <text evidence="1">The sequence shown here is derived from an EMBL/GenBank/DDBJ whole genome shotgun (WGS) entry which is preliminary data.</text>
</comment>
<dbReference type="AlphaFoldDB" id="A0A2N5S043"/>
<reference evidence="1 2" key="1">
    <citation type="submission" date="2017-11" db="EMBL/GenBank/DDBJ databases">
        <title>De novo assembly and phasing of dikaryotic genomes from two isolates of Puccinia coronata f. sp. avenae, the causal agent of oat crown rust.</title>
        <authorList>
            <person name="Miller M.E."/>
            <person name="Zhang Y."/>
            <person name="Omidvar V."/>
            <person name="Sperschneider J."/>
            <person name="Schwessinger B."/>
            <person name="Raley C."/>
            <person name="Palmer J.M."/>
            <person name="Garnica D."/>
            <person name="Upadhyaya N."/>
            <person name="Rathjen J."/>
            <person name="Taylor J.M."/>
            <person name="Park R.F."/>
            <person name="Dodds P.N."/>
            <person name="Hirsch C.D."/>
            <person name="Kianian S.F."/>
            <person name="Figueroa M."/>
        </authorList>
    </citation>
    <scope>NUCLEOTIDE SEQUENCE [LARGE SCALE GENOMIC DNA]</scope>
    <source>
        <strain evidence="1">12SD80</strain>
    </source>
</reference>
<protein>
    <submittedName>
        <fullName evidence="1">Uncharacterized protein</fullName>
    </submittedName>
</protein>